<dbReference type="PROSITE" id="PS00518">
    <property type="entry name" value="ZF_RING_1"/>
    <property type="match status" value="1"/>
</dbReference>
<dbReference type="GO" id="GO:0016567">
    <property type="term" value="P:protein ubiquitination"/>
    <property type="evidence" value="ECO:0007669"/>
    <property type="project" value="InterPro"/>
</dbReference>
<protein>
    <recommendedName>
        <fullName evidence="2">RBR-type E3 ubiquitin transferase</fullName>
        <ecNumber evidence="2">2.3.2.31</ecNumber>
    </recommendedName>
</protein>
<dbReference type="EC" id="2.3.2.31" evidence="2"/>
<dbReference type="eggNOG" id="KOG1812">
    <property type="taxonomic scope" value="Eukaryota"/>
</dbReference>
<evidence type="ECO:0000256" key="1">
    <source>
        <dbReference type="ARBA" id="ARBA00001798"/>
    </source>
</evidence>
<name>G3J4B7_CORMM</name>
<organism evidence="12 13">
    <name type="scientific">Cordyceps militaris (strain CM01)</name>
    <name type="common">Caterpillar fungus</name>
    <dbReference type="NCBI Taxonomy" id="983644"/>
    <lineage>
        <taxon>Eukaryota</taxon>
        <taxon>Fungi</taxon>
        <taxon>Dikarya</taxon>
        <taxon>Ascomycota</taxon>
        <taxon>Pezizomycotina</taxon>
        <taxon>Sordariomycetes</taxon>
        <taxon>Hypocreomycetidae</taxon>
        <taxon>Hypocreales</taxon>
        <taxon>Cordycipitaceae</taxon>
        <taxon>Cordyceps</taxon>
    </lineage>
</organism>
<dbReference type="Gene3D" id="1.20.120.1750">
    <property type="match status" value="1"/>
</dbReference>
<dbReference type="VEuPathDB" id="FungiDB:CCM_00493"/>
<dbReference type="OrthoDB" id="10009520at2759"/>
<reference evidence="12 13" key="1">
    <citation type="journal article" date="2011" name="Genome Biol.">
        <title>Genome sequence of the insect pathogenic fungus Cordyceps militaris, a valued traditional Chinese medicine.</title>
        <authorList>
            <person name="Zheng P."/>
            <person name="Xia Y."/>
            <person name="Xiao G."/>
            <person name="Xiong C."/>
            <person name="Hu X."/>
            <person name="Zhang S."/>
            <person name="Zheng H."/>
            <person name="Huang Y."/>
            <person name="Zhou Y."/>
            <person name="Wang S."/>
            <person name="Zhao G.P."/>
            <person name="Liu X."/>
            <person name="St Leger R.J."/>
            <person name="Wang C."/>
        </authorList>
    </citation>
    <scope>NUCLEOTIDE SEQUENCE [LARGE SCALE GENOMIC DNA]</scope>
    <source>
        <strain evidence="12 13">CM01</strain>
    </source>
</reference>
<dbReference type="OMA" id="ETCTICK"/>
<dbReference type="HOGENOM" id="CLU_022048_7_0_1"/>
<keyword evidence="8" id="KW-0862">Zinc</keyword>
<feature type="domain" description="RING-type" evidence="11">
    <location>
        <begin position="131"/>
        <end position="319"/>
    </location>
</feature>
<dbReference type="SMART" id="SM00647">
    <property type="entry name" value="IBR"/>
    <property type="match status" value="2"/>
</dbReference>
<dbReference type="InterPro" id="IPR044066">
    <property type="entry name" value="TRIAD_supradom"/>
</dbReference>
<evidence type="ECO:0000256" key="2">
    <source>
        <dbReference type="ARBA" id="ARBA00012251"/>
    </source>
</evidence>
<dbReference type="GeneID" id="18162528"/>
<dbReference type="AlphaFoldDB" id="G3J4B7"/>
<keyword evidence="5" id="KW-0677">Repeat</keyword>
<dbReference type="CDD" id="cd22584">
    <property type="entry name" value="Rcat_RBR_unk"/>
    <property type="match status" value="1"/>
</dbReference>
<dbReference type="InterPro" id="IPR001841">
    <property type="entry name" value="Znf_RING"/>
</dbReference>
<keyword evidence="13" id="KW-1185">Reference proteome</keyword>
<evidence type="ECO:0000313" key="13">
    <source>
        <dbReference type="Proteomes" id="UP000001610"/>
    </source>
</evidence>
<evidence type="ECO:0000256" key="8">
    <source>
        <dbReference type="ARBA" id="ARBA00022833"/>
    </source>
</evidence>
<comment type="catalytic activity">
    <reaction evidence="1">
        <text>[E2 ubiquitin-conjugating enzyme]-S-ubiquitinyl-L-cysteine + [acceptor protein]-L-lysine = [E2 ubiquitin-conjugating enzyme]-L-cysteine + [acceptor protein]-N(6)-ubiquitinyl-L-lysine.</text>
        <dbReference type="EC" id="2.3.2.31"/>
    </reaction>
</comment>
<dbReference type="GO" id="GO:0061630">
    <property type="term" value="F:ubiquitin protein ligase activity"/>
    <property type="evidence" value="ECO:0007669"/>
    <property type="project" value="UniProtKB-EC"/>
</dbReference>
<dbReference type="EMBL" id="JH126399">
    <property type="protein sequence ID" value="EGX95839.1"/>
    <property type="molecule type" value="Genomic_DNA"/>
</dbReference>
<accession>G3J4B7</accession>
<evidence type="ECO:0000256" key="9">
    <source>
        <dbReference type="PROSITE-ProRule" id="PRU00175"/>
    </source>
</evidence>
<dbReference type="Proteomes" id="UP000001610">
    <property type="component" value="Unassembled WGS sequence"/>
</dbReference>
<dbReference type="Gene3D" id="3.30.40.10">
    <property type="entry name" value="Zinc/RING finger domain, C3HC4 (zinc finger)"/>
    <property type="match status" value="1"/>
</dbReference>
<gene>
    <name evidence="12" type="ORF">CCM_00493</name>
</gene>
<keyword evidence="7" id="KW-0833">Ubl conjugation pathway</keyword>
<proteinExistence type="predicted"/>
<evidence type="ECO:0000256" key="5">
    <source>
        <dbReference type="ARBA" id="ARBA00022737"/>
    </source>
</evidence>
<dbReference type="PROSITE" id="PS50089">
    <property type="entry name" value="ZF_RING_2"/>
    <property type="match status" value="1"/>
</dbReference>
<evidence type="ECO:0000259" key="11">
    <source>
        <dbReference type="PROSITE" id="PS51873"/>
    </source>
</evidence>
<evidence type="ECO:0000313" key="12">
    <source>
        <dbReference type="EMBL" id="EGX95839.1"/>
    </source>
</evidence>
<dbReference type="SUPFAM" id="SSF57850">
    <property type="entry name" value="RING/U-box"/>
    <property type="match status" value="2"/>
</dbReference>
<dbReference type="InterPro" id="IPR017907">
    <property type="entry name" value="Znf_RING_CS"/>
</dbReference>
<dbReference type="Pfam" id="PF01485">
    <property type="entry name" value="IBR"/>
    <property type="match status" value="2"/>
</dbReference>
<dbReference type="InterPro" id="IPR013083">
    <property type="entry name" value="Znf_RING/FYVE/PHD"/>
</dbReference>
<dbReference type="InterPro" id="IPR031127">
    <property type="entry name" value="E3_UB_ligase_RBR"/>
</dbReference>
<keyword evidence="3" id="KW-0808">Transferase</keyword>
<dbReference type="InterPro" id="IPR002867">
    <property type="entry name" value="IBR_dom"/>
</dbReference>
<dbReference type="RefSeq" id="XP_006665716.1">
    <property type="nucleotide sequence ID" value="XM_006665653.1"/>
</dbReference>
<keyword evidence="4" id="KW-0479">Metal-binding</keyword>
<keyword evidence="6 9" id="KW-0863">Zinc-finger</keyword>
<feature type="domain" description="RING-type" evidence="10">
    <location>
        <begin position="135"/>
        <end position="179"/>
    </location>
</feature>
<sequence>MAEPADPSELLALQLMQQHWEELKAEQDDRPDEEMNDFKLALQMQLLSVVNHFQSLEDRRYCHQVYPQPDTEQLDPITATAAEQSEDASYWAPDTAAPRTVVGTLRIADSESSEASERGTADSSAAAADGPDLACAACHEVQDEKLATRVPCGHAYCPDCLTSLFEGATTDESLFPPRCCRQPIPLDAAKSWLPRGLITEFERKQLEFTTANRTYCSNTKCSLFIPPKDIASDRAHCQSCNEWTCTICKSAQHNDMCPDDPSKAEFVALKEENAWQQCFGCKNLVGLTSGCNHVTCRCGKQFCYECGDEWRTCSCEQWEERRIILRGNE</sequence>
<dbReference type="InParanoid" id="G3J4B7"/>
<evidence type="ECO:0000256" key="3">
    <source>
        <dbReference type="ARBA" id="ARBA00022679"/>
    </source>
</evidence>
<evidence type="ECO:0000256" key="7">
    <source>
        <dbReference type="ARBA" id="ARBA00022786"/>
    </source>
</evidence>
<dbReference type="GO" id="GO:0008270">
    <property type="term" value="F:zinc ion binding"/>
    <property type="evidence" value="ECO:0007669"/>
    <property type="project" value="UniProtKB-KW"/>
</dbReference>
<evidence type="ECO:0000259" key="10">
    <source>
        <dbReference type="PROSITE" id="PS50089"/>
    </source>
</evidence>
<evidence type="ECO:0000256" key="6">
    <source>
        <dbReference type="ARBA" id="ARBA00022771"/>
    </source>
</evidence>
<dbReference type="PANTHER" id="PTHR11685">
    <property type="entry name" value="RBR FAMILY RING FINGER AND IBR DOMAIN-CONTAINING"/>
    <property type="match status" value="1"/>
</dbReference>
<dbReference type="PROSITE" id="PS51873">
    <property type="entry name" value="TRIAD"/>
    <property type="match status" value="1"/>
</dbReference>
<dbReference type="KEGG" id="cmt:CCM_00493"/>
<evidence type="ECO:0000256" key="4">
    <source>
        <dbReference type="ARBA" id="ARBA00022723"/>
    </source>
</evidence>